<evidence type="ECO:0000256" key="10">
    <source>
        <dbReference type="ARBA" id="ARBA00031778"/>
    </source>
</evidence>
<dbReference type="InterPro" id="IPR003819">
    <property type="entry name" value="TauD/TfdA-like"/>
</dbReference>
<keyword evidence="7" id="KW-0560">Oxidoreductase</keyword>
<dbReference type="EC" id="1.14.11.8" evidence="4"/>
<feature type="domain" description="TauD/TfdA-like" evidence="14">
    <location>
        <begin position="139"/>
        <end position="367"/>
    </location>
</feature>
<dbReference type="Gene3D" id="3.60.130.10">
    <property type="entry name" value="Clavaminate synthase-like"/>
    <property type="match status" value="1"/>
</dbReference>
<evidence type="ECO:0000256" key="2">
    <source>
        <dbReference type="ARBA" id="ARBA00001961"/>
    </source>
</evidence>
<dbReference type="SUPFAM" id="SSF51197">
    <property type="entry name" value="Clavaminate synthase-like"/>
    <property type="match status" value="1"/>
</dbReference>
<evidence type="ECO:0000256" key="3">
    <source>
        <dbReference type="ARBA" id="ARBA00008654"/>
    </source>
</evidence>
<keyword evidence="5" id="KW-0479">Metal-binding</keyword>
<evidence type="ECO:0000256" key="6">
    <source>
        <dbReference type="ARBA" id="ARBA00022964"/>
    </source>
</evidence>
<name>A0A3G5AIF1_9VIRU</name>
<reference evidence="16" key="1">
    <citation type="submission" date="2018-10" db="EMBL/GenBank/DDBJ databases">
        <title>Hidden diversity of soil giant viruses.</title>
        <authorList>
            <person name="Schulz F."/>
            <person name="Alteio L."/>
            <person name="Goudeau D."/>
            <person name="Ryan E.M."/>
            <person name="Malmstrom R.R."/>
            <person name="Blanchard J."/>
            <person name="Woyke T."/>
        </authorList>
    </citation>
    <scope>NUCLEOTIDE SEQUENCE</scope>
    <source>
        <strain evidence="16">SAV1</strain>
    </source>
</reference>
<protein>
    <recommendedName>
        <fullName evidence="4">trimethyllysine dioxygenase</fullName>
        <ecNumber evidence="4">1.14.11.8</ecNumber>
    </recommendedName>
    <alternativeName>
        <fullName evidence="10">Epsilon-trimethyllysine 2-oxoglutarate dioxygenase</fullName>
    </alternativeName>
    <alternativeName>
        <fullName evidence="9">TML hydroxylase</fullName>
    </alternativeName>
    <alternativeName>
        <fullName evidence="11">TML-alpha-ketoglutarate dioxygenase</fullName>
    </alternativeName>
</protein>
<dbReference type="InterPro" id="IPR010376">
    <property type="entry name" value="GBBH-like_N"/>
</dbReference>
<accession>A0A3G5AIF1</accession>
<evidence type="ECO:0000256" key="4">
    <source>
        <dbReference type="ARBA" id="ARBA00012267"/>
    </source>
</evidence>
<comment type="catalytic activity">
    <reaction evidence="13">
        <text>N(6),N(6),N(6)-trimethyl-L-lysine + 2-oxoglutarate + O2 = (3S)-3-hydroxy-N(6),N(6),N(6)-trimethyl-L-lysine + succinate + CO2</text>
        <dbReference type="Rhea" id="RHEA:14181"/>
        <dbReference type="ChEBI" id="CHEBI:15379"/>
        <dbReference type="ChEBI" id="CHEBI:16526"/>
        <dbReference type="ChEBI" id="CHEBI:16810"/>
        <dbReference type="ChEBI" id="CHEBI:30031"/>
        <dbReference type="ChEBI" id="CHEBI:58100"/>
        <dbReference type="ChEBI" id="CHEBI:141499"/>
        <dbReference type="EC" id="1.14.11.8"/>
    </reaction>
</comment>
<dbReference type="EMBL" id="MK072442">
    <property type="protein sequence ID" value="AYV85189.1"/>
    <property type="molecule type" value="Genomic_DNA"/>
</dbReference>
<evidence type="ECO:0000259" key="14">
    <source>
        <dbReference type="Pfam" id="PF02668"/>
    </source>
</evidence>
<dbReference type="GO" id="GO:0050353">
    <property type="term" value="F:trimethyllysine dioxygenase activity"/>
    <property type="evidence" value="ECO:0007669"/>
    <property type="project" value="UniProtKB-EC"/>
</dbReference>
<evidence type="ECO:0000256" key="11">
    <source>
        <dbReference type="ARBA" id="ARBA00032283"/>
    </source>
</evidence>
<sequence>MDLSKSLPFAIFVQHDGLKLVSIQFDDNTNYVYHTMWLRHNCRCEKICLHPKTKEMIICPSSFKIVDIMPSIGTIKDNELYIVWMDGHKSKYGLGWLLEYKHVATDNIAILSMNFNIRPNVSIFSWIEMESDDEMQKQILTIMSCVQKYGYCHIKNFGLDNEKLKRLMATKGYPLFGSHFGDYEKIEPAEYNTFNKHTDQLGYTNDIVDMHTDQTFIENCPPFQALHCMQKAESGGANMIIDAKKVYNMMKEFFPLEAQLLCTQPILFHRKQKDYESKLEKPIIKLDSNGDFKQIRSSYFTLAPFDVPFNMMVPYYTAYNRFHELVRKPESQIIIQLEPGEIIIYDNHRMMHGRMAFIGYRLMIGTYHTEISDLTNH</sequence>
<feature type="domain" description="Gamma-butyrobetaine hydroxylase-like N-terminal" evidence="15">
    <location>
        <begin position="19"/>
        <end position="97"/>
    </location>
</feature>
<evidence type="ECO:0000256" key="13">
    <source>
        <dbReference type="ARBA" id="ARBA00049334"/>
    </source>
</evidence>
<dbReference type="PANTHER" id="PTHR10696">
    <property type="entry name" value="GAMMA-BUTYROBETAINE HYDROXYLASE-RELATED"/>
    <property type="match status" value="1"/>
</dbReference>
<dbReference type="Gene3D" id="3.30.2020.30">
    <property type="match status" value="1"/>
</dbReference>
<dbReference type="InterPro" id="IPR042098">
    <property type="entry name" value="TauD-like_sf"/>
</dbReference>
<organism evidence="16">
    <name type="scientific">Satyrvirus sp</name>
    <dbReference type="NCBI Taxonomy" id="2487771"/>
    <lineage>
        <taxon>Viruses</taxon>
        <taxon>Varidnaviria</taxon>
        <taxon>Bamfordvirae</taxon>
        <taxon>Nucleocytoviricota</taxon>
        <taxon>Megaviricetes</taxon>
        <taxon>Imitervirales</taxon>
        <taxon>Mimiviridae</taxon>
        <taxon>Megamimivirinae</taxon>
    </lineage>
</organism>
<evidence type="ECO:0000256" key="1">
    <source>
        <dbReference type="ARBA" id="ARBA00001954"/>
    </source>
</evidence>
<evidence type="ECO:0000256" key="8">
    <source>
        <dbReference type="ARBA" id="ARBA00023004"/>
    </source>
</evidence>
<proteinExistence type="inferred from homology"/>
<dbReference type="PANTHER" id="PTHR10696:SF51">
    <property type="entry name" value="TRIMETHYLLYSINE DIOXYGENASE, MITOCHONDRIAL"/>
    <property type="match status" value="1"/>
</dbReference>
<evidence type="ECO:0000256" key="5">
    <source>
        <dbReference type="ARBA" id="ARBA00022723"/>
    </source>
</evidence>
<evidence type="ECO:0000313" key="16">
    <source>
        <dbReference type="EMBL" id="AYV85189.1"/>
    </source>
</evidence>
<evidence type="ECO:0000256" key="9">
    <source>
        <dbReference type="ARBA" id="ARBA00030363"/>
    </source>
</evidence>
<keyword evidence="8" id="KW-0408">Iron</keyword>
<comment type="similarity">
    <text evidence="3">Belongs to the gamma-BBH/TMLD family.</text>
</comment>
<dbReference type="Pfam" id="PF02668">
    <property type="entry name" value="TauD"/>
    <property type="match status" value="1"/>
</dbReference>
<comment type="cofactor">
    <cofactor evidence="2">
        <name>L-ascorbate</name>
        <dbReference type="ChEBI" id="CHEBI:38290"/>
    </cofactor>
</comment>
<dbReference type="FunFam" id="3.30.2020.30:FF:000002">
    <property type="entry name" value="Putative gamma-butyrobetaine dioxygenase"/>
    <property type="match status" value="1"/>
</dbReference>
<dbReference type="GO" id="GO:0046872">
    <property type="term" value="F:metal ion binding"/>
    <property type="evidence" value="ECO:0007669"/>
    <property type="project" value="UniProtKB-KW"/>
</dbReference>
<gene>
    <name evidence="16" type="ORF">Satyrvirus6_21</name>
</gene>
<dbReference type="Pfam" id="PF06155">
    <property type="entry name" value="GBBH-like_N"/>
    <property type="match status" value="1"/>
</dbReference>
<evidence type="ECO:0000259" key="15">
    <source>
        <dbReference type="Pfam" id="PF06155"/>
    </source>
</evidence>
<comment type="function">
    <text evidence="12">Converts trimethyllysine (TML) into hydroxytrimethyllysine (HTML).</text>
</comment>
<dbReference type="InterPro" id="IPR050411">
    <property type="entry name" value="AlphaKG_dependent_hydroxylases"/>
</dbReference>
<dbReference type="InterPro" id="IPR038492">
    <property type="entry name" value="GBBH-like_N_sf"/>
</dbReference>
<evidence type="ECO:0000256" key="12">
    <source>
        <dbReference type="ARBA" id="ARBA00046008"/>
    </source>
</evidence>
<dbReference type="GO" id="GO:0045329">
    <property type="term" value="P:carnitine biosynthetic process"/>
    <property type="evidence" value="ECO:0007669"/>
    <property type="project" value="TreeGrafter"/>
</dbReference>
<comment type="cofactor">
    <cofactor evidence="1">
        <name>Fe(2+)</name>
        <dbReference type="ChEBI" id="CHEBI:29033"/>
    </cofactor>
</comment>
<keyword evidence="6 16" id="KW-0223">Dioxygenase</keyword>
<evidence type="ECO:0000256" key="7">
    <source>
        <dbReference type="ARBA" id="ARBA00023002"/>
    </source>
</evidence>